<evidence type="ECO:0000313" key="1">
    <source>
        <dbReference type="EMBL" id="SDD53862.1"/>
    </source>
</evidence>
<proteinExistence type="predicted"/>
<dbReference type="AlphaFoldDB" id="A0A1G6VJR1"/>
<dbReference type="InterPro" id="IPR021317">
    <property type="entry name" value="DUF2917"/>
</dbReference>
<evidence type="ECO:0008006" key="3">
    <source>
        <dbReference type="Google" id="ProtNLM"/>
    </source>
</evidence>
<sequence>MKAATATADALALSVPRDACRTIRAAHGCFVMAVQGRVWMTVEGDAEDYWLAPGEALPLAPGEQARISGWREAVRCEVQPLSQPRERRFARLRAWMRGRLAKRGLASVRAREPKERAA</sequence>
<evidence type="ECO:0000313" key="2">
    <source>
        <dbReference type="Proteomes" id="UP000198908"/>
    </source>
</evidence>
<protein>
    <recommendedName>
        <fullName evidence="3">DUF2917 domain-containing protein</fullName>
    </recommendedName>
</protein>
<name>A0A1G6VJR1_9BURK</name>
<reference evidence="2" key="1">
    <citation type="submission" date="2016-09" db="EMBL/GenBank/DDBJ databases">
        <authorList>
            <person name="Varghese N."/>
            <person name="Submissions S."/>
        </authorList>
    </citation>
    <scope>NUCLEOTIDE SEQUENCE [LARGE SCALE GENOMIC DNA]</scope>
    <source>
        <strain evidence="2">TNe-862</strain>
    </source>
</reference>
<dbReference type="RefSeq" id="WP_092000788.1">
    <property type="nucleotide sequence ID" value="NZ_FMYQ01000021.1"/>
</dbReference>
<organism evidence="1 2">
    <name type="scientific">Paraburkholderia lycopersici</name>
    <dbReference type="NCBI Taxonomy" id="416944"/>
    <lineage>
        <taxon>Bacteria</taxon>
        <taxon>Pseudomonadati</taxon>
        <taxon>Pseudomonadota</taxon>
        <taxon>Betaproteobacteria</taxon>
        <taxon>Burkholderiales</taxon>
        <taxon>Burkholderiaceae</taxon>
        <taxon>Paraburkholderia</taxon>
    </lineage>
</organism>
<dbReference type="EMBL" id="FMYQ01000021">
    <property type="protein sequence ID" value="SDD53862.1"/>
    <property type="molecule type" value="Genomic_DNA"/>
</dbReference>
<gene>
    <name evidence="1" type="ORF">SAMN05421548_12138</name>
</gene>
<dbReference type="Proteomes" id="UP000198908">
    <property type="component" value="Unassembled WGS sequence"/>
</dbReference>
<dbReference type="Pfam" id="PF11142">
    <property type="entry name" value="DUF2917"/>
    <property type="match status" value="1"/>
</dbReference>
<accession>A0A1G6VJR1</accession>
<keyword evidence="2" id="KW-1185">Reference proteome</keyword>